<organism evidence="1 2">
    <name type="scientific">Amniculicola lignicola CBS 123094</name>
    <dbReference type="NCBI Taxonomy" id="1392246"/>
    <lineage>
        <taxon>Eukaryota</taxon>
        <taxon>Fungi</taxon>
        <taxon>Dikarya</taxon>
        <taxon>Ascomycota</taxon>
        <taxon>Pezizomycotina</taxon>
        <taxon>Dothideomycetes</taxon>
        <taxon>Pleosporomycetidae</taxon>
        <taxon>Pleosporales</taxon>
        <taxon>Amniculicolaceae</taxon>
        <taxon>Amniculicola</taxon>
    </lineage>
</organism>
<sequence>DTYATKEKQVLELVIPLIEGKIWDPRCYLGGIPFTNLNPLIDSTLKPSNLDIYYSTCLE</sequence>
<dbReference type="AlphaFoldDB" id="A0A6A5WUR2"/>
<gene>
    <name evidence="1" type="ORF">P154DRAFT_424427</name>
</gene>
<dbReference type="Proteomes" id="UP000799779">
    <property type="component" value="Unassembled WGS sequence"/>
</dbReference>
<evidence type="ECO:0000313" key="1">
    <source>
        <dbReference type="EMBL" id="KAF2005442.1"/>
    </source>
</evidence>
<evidence type="ECO:0000313" key="2">
    <source>
        <dbReference type="Proteomes" id="UP000799779"/>
    </source>
</evidence>
<dbReference type="OrthoDB" id="5336565at2759"/>
<accession>A0A6A5WUR2</accession>
<protein>
    <submittedName>
        <fullName evidence="1">Uncharacterized protein</fullName>
    </submittedName>
</protein>
<proteinExistence type="predicted"/>
<name>A0A6A5WUR2_9PLEO</name>
<reference evidence="1" key="1">
    <citation type="journal article" date="2020" name="Stud. Mycol.">
        <title>101 Dothideomycetes genomes: a test case for predicting lifestyles and emergence of pathogens.</title>
        <authorList>
            <person name="Haridas S."/>
            <person name="Albert R."/>
            <person name="Binder M."/>
            <person name="Bloem J."/>
            <person name="Labutti K."/>
            <person name="Salamov A."/>
            <person name="Andreopoulos B."/>
            <person name="Baker S."/>
            <person name="Barry K."/>
            <person name="Bills G."/>
            <person name="Bluhm B."/>
            <person name="Cannon C."/>
            <person name="Castanera R."/>
            <person name="Culley D."/>
            <person name="Daum C."/>
            <person name="Ezra D."/>
            <person name="Gonzalez J."/>
            <person name="Henrissat B."/>
            <person name="Kuo A."/>
            <person name="Liang C."/>
            <person name="Lipzen A."/>
            <person name="Lutzoni F."/>
            <person name="Magnuson J."/>
            <person name="Mondo S."/>
            <person name="Nolan M."/>
            <person name="Ohm R."/>
            <person name="Pangilinan J."/>
            <person name="Park H.-J."/>
            <person name="Ramirez L."/>
            <person name="Alfaro M."/>
            <person name="Sun H."/>
            <person name="Tritt A."/>
            <person name="Yoshinaga Y."/>
            <person name="Zwiers L.-H."/>
            <person name="Turgeon B."/>
            <person name="Goodwin S."/>
            <person name="Spatafora J."/>
            <person name="Crous P."/>
            <person name="Grigoriev I."/>
        </authorList>
    </citation>
    <scope>NUCLEOTIDE SEQUENCE</scope>
    <source>
        <strain evidence="1">CBS 123094</strain>
    </source>
</reference>
<feature type="non-terminal residue" evidence="1">
    <location>
        <position position="1"/>
    </location>
</feature>
<dbReference type="EMBL" id="ML977563">
    <property type="protein sequence ID" value="KAF2005442.1"/>
    <property type="molecule type" value="Genomic_DNA"/>
</dbReference>
<keyword evidence="2" id="KW-1185">Reference proteome</keyword>